<evidence type="ECO:0000313" key="2">
    <source>
        <dbReference type="EMBL" id="MBB5092568.1"/>
    </source>
</evidence>
<reference evidence="2 3" key="1">
    <citation type="submission" date="2020-08" db="EMBL/GenBank/DDBJ databases">
        <title>Genomic Encyclopedia of Type Strains, Phase IV (KMG-IV): sequencing the most valuable type-strain genomes for metagenomic binning, comparative biology and taxonomic classification.</title>
        <authorList>
            <person name="Goeker M."/>
        </authorList>
    </citation>
    <scope>NUCLEOTIDE SEQUENCE [LARGE SCALE GENOMIC DNA]</scope>
    <source>
        <strain evidence="2 3">DSM 25620</strain>
    </source>
</reference>
<dbReference type="Proteomes" id="UP000531231">
    <property type="component" value="Unassembled WGS sequence"/>
</dbReference>
<sequence>MYLECFRVMENAPQIISGRAERDWMDGFHIRFPYRCLPLTMANTTGWEILCPTDIRICWNGGKDKTDVTISCRDREFSHFVESHFSHGVVTFHTGYLFRTPPQCALLAGGAPNHVKDGIQPLTGLVETDWLPFPFTMNWIMTRPGIVRFKKGEPFCFFQLTEHHKMDAVKPVIRRIEDAPVLQQEYETWSKVRREFNQNLMNGDVQTVKQAWQKFYFKGEKPDSDGEGQAEGHVNKRRLHMPEIADQSSVEMPAESVTDA</sequence>
<dbReference type="RefSeq" id="WP_151160299.1">
    <property type="nucleotide sequence ID" value="NZ_JACHIL010000006.1"/>
</dbReference>
<evidence type="ECO:0000256" key="1">
    <source>
        <dbReference type="SAM" id="MobiDB-lite"/>
    </source>
</evidence>
<evidence type="ECO:0000313" key="3">
    <source>
        <dbReference type="Proteomes" id="UP000531231"/>
    </source>
</evidence>
<protein>
    <submittedName>
        <fullName evidence="2">Uncharacterized protein</fullName>
    </submittedName>
</protein>
<dbReference type="InterPro" id="IPR045709">
    <property type="entry name" value="DUF6065"/>
</dbReference>
<comment type="caution">
    <text evidence="2">The sequence shown here is derived from an EMBL/GenBank/DDBJ whole genome shotgun (WGS) entry which is preliminary data.</text>
</comment>
<dbReference type="Pfam" id="PF19541">
    <property type="entry name" value="DUF6065"/>
    <property type="match status" value="1"/>
</dbReference>
<accession>A0A7W8ALG2</accession>
<name>A0A7W8ALG2_9HYPH</name>
<dbReference type="AlphaFoldDB" id="A0A7W8ALG2"/>
<keyword evidence="3" id="KW-1185">Reference proteome</keyword>
<gene>
    <name evidence="2" type="ORF">HNQ68_003125</name>
</gene>
<organism evidence="2 3">
    <name type="scientific">Pseudochrobactrum saccharolyticum</name>
    <dbReference type="NCBI Taxonomy" id="354352"/>
    <lineage>
        <taxon>Bacteria</taxon>
        <taxon>Pseudomonadati</taxon>
        <taxon>Pseudomonadota</taxon>
        <taxon>Alphaproteobacteria</taxon>
        <taxon>Hyphomicrobiales</taxon>
        <taxon>Brucellaceae</taxon>
        <taxon>Pseudochrobactrum</taxon>
    </lineage>
</organism>
<feature type="region of interest" description="Disordered" evidence="1">
    <location>
        <begin position="219"/>
        <end position="260"/>
    </location>
</feature>
<dbReference type="EMBL" id="JACHIL010000006">
    <property type="protein sequence ID" value="MBB5092568.1"/>
    <property type="molecule type" value="Genomic_DNA"/>
</dbReference>
<proteinExistence type="predicted"/>